<reference evidence="1" key="1">
    <citation type="journal article" date="2013" name="Genetics">
        <title>The draft genome and transcriptome of Panagrellus redivivus are shaped by the harsh demands of a free-living lifestyle.</title>
        <authorList>
            <person name="Srinivasan J."/>
            <person name="Dillman A.R."/>
            <person name="Macchietto M.G."/>
            <person name="Heikkinen L."/>
            <person name="Lakso M."/>
            <person name="Fracchia K.M."/>
            <person name="Antoshechkin I."/>
            <person name="Mortazavi A."/>
            <person name="Wong G."/>
            <person name="Sternberg P.W."/>
        </authorList>
    </citation>
    <scope>NUCLEOTIDE SEQUENCE [LARGE SCALE GENOMIC DNA]</scope>
    <source>
        <strain evidence="1">MT8872</strain>
    </source>
</reference>
<dbReference type="Proteomes" id="UP000492821">
    <property type="component" value="Unassembled WGS sequence"/>
</dbReference>
<reference evidence="2" key="2">
    <citation type="submission" date="2020-10" db="UniProtKB">
        <authorList>
            <consortium name="WormBaseParasite"/>
        </authorList>
    </citation>
    <scope>IDENTIFICATION</scope>
</reference>
<keyword evidence="1" id="KW-1185">Reference proteome</keyword>
<evidence type="ECO:0000313" key="1">
    <source>
        <dbReference type="Proteomes" id="UP000492821"/>
    </source>
</evidence>
<organism evidence="1 2">
    <name type="scientific">Panagrellus redivivus</name>
    <name type="common">Microworm</name>
    <dbReference type="NCBI Taxonomy" id="6233"/>
    <lineage>
        <taxon>Eukaryota</taxon>
        <taxon>Metazoa</taxon>
        <taxon>Ecdysozoa</taxon>
        <taxon>Nematoda</taxon>
        <taxon>Chromadorea</taxon>
        <taxon>Rhabditida</taxon>
        <taxon>Tylenchina</taxon>
        <taxon>Panagrolaimomorpha</taxon>
        <taxon>Panagrolaimoidea</taxon>
        <taxon>Panagrolaimidae</taxon>
        <taxon>Panagrellus</taxon>
    </lineage>
</organism>
<proteinExistence type="predicted"/>
<dbReference type="WBParaSite" id="Pan_g7955.t1">
    <property type="protein sequence ID" value="Pan_g7955.t1"/>
    <property type="gene ID" value="Pan_g7955"/>
</dbReference>
<evidence type="ECO:0000313" key="2">
    <source>
        <dbReference type="WBParaSite" id="Pan_g7955.t1"/>
    </source>
</evidence>
<accession>A0A7E4W951</accession>
<dbReference type="AlphaFoldDB" id="A0A7E4W951"/>
<sequence length="136" mass="15849">MPCLQTHLLYEALYIALAKSRDYFKHNQHLDPSERRFWQLTEPQHACALALSSSHGYKLVAYILQHFADRVHVEDAVFQYNVQYVLAAVPQNGQYPPPPPQQEHPPPRNHSNFFYRKSLITLYLNAQTVYLTTLLV</sequence>
<name>A0A7E4W951_PANRE</name>
<protein>
    <submittedName>
        <fullName evidence="2">LisH domain-containing protein</fullName>
    </submittedName>
</protein>